<dbReference type="Pfam" id="PF00430">
    <property type="entry name" value="ATP-synt_B"/>
    <property type="match status" value="1"/>
</dbReference>
<dbReference type="SUPFAM" id="SSF81573">
    <property type="entry name" value="F1F0 ATP synthase subunit B, membrane domain"/>
    <property type="match status" value="1"/>
</dbReference>
<keyword evidence="8 12" id="KW-0472">Membrane</keyword>
<accession>A0A4V2UZW9</accession>
<comment type="similarity">
    <text evidence="1 12 13">Belongs to the ATPase B chain family.</text>
</comment>
<keyword evidence="4 12" id="KW-0812">Transmembrane</keyword>
<dbReference type="NCBIfam" id="TIGR01144">
    <property type="entry name" value="ATP_synt_b"/>
    <property type="match status" value="1"/>
</dbReference>
<name>A0A4V2UZW9_9FIRM</name>
<evidence type="ECO:0000256" key="13">
    <source>
        <dbReference type="RuleBase" id="RU003848"/>
    </source>
</evidence>
<evidence type="ECO:0000256" key="6">
    <source>
        <dbReference type="ARBA" id="ARBA00022989"/>
    </source>
</evidence>
<keyword evidence="3 12" id="KW-0138">CF(0)</keyword>
<evidence type="ECO:0000256" key="3">
    <source>
        <dbReference type="ARBA" id="ARBA00022547"/>
    </source>
</evidence>
<evidence type="ECO:0000256" key="7">
    <source>
        <dbReference type="ARBA" id="ARBA00023065"/>
    </source>
</evidence>
<evidence type="ECO:0000256" key="9">
    <source>
        <dbReference type="ARBA" id="ARBA00023310"/>
    </source>
</evidence>
<feature type="coiled-coil region" evidence="14">
    <location>
        <begin position="38"/>
        <end position="130"/>
    </location>
</feature>
<comment type="subunit">
    <text evidence="12">F-type ATPases have 2 components, F(1) - the catalytic core - and F(0) - the membrane proton channel. F(1) has five subunits: alpha(3), beta(3), gamma(1), delta(1), epsilon(1). F(0) has three main subunits: a(1), b(2) and c(10-14). The alpha and beta chains form an alternating ring which encloses part of the gamma chain. F(1) is attached to F(0) by a central stalk formed by the gamma and epsilon chains, while a peripheral stalk is formed by the delta and b chains.</text>
</comment>
<comment type="function">
    <text evidence="10 12">F(1)F(0) ATP synthase produces ATP from ADP in the presence of a proton or sodium gradient. F-type ATPases consist of two structural domains, F(1) containing the extramembraneous catalytic core and F(0) containing the membrane proton channel, linked together by a central stalk and a peripheral stalk. During catalysis, ATP synthesis in the catalytic domain of F(1) is coupled via a rotary mechanism of the central stalk subunits to proton translocation.</text>
</comment>
<reference evidence="15 16" key="1">
    <citation type="submission" date="2019-03" db="EMBL/GenBank/DDBJ databases">
        <title>Genomic Encyclopedia of Type Strains, Phase IV (KMG-IV): sequencing the most valuable type-strain genomes for metagenomic binning, comparative biology and taxonomic classification.</title>
        <authorList>
            <person name="Goeker M."/>
        </authorList>
    </citation>
    <scope>NUCLEOTIDE SEQUENCE [LARGE SCALE GENOMIC DNA]</scope>
    <source>
        <strain evidence="15 16">DSM 24629</strain>
    </source>
</reference>
<keyword evidence="14" id="KW-0175">Coiled coil</keyword>
<dbReference type="PANTHER" id="PTHR33445">
    <property type="entry name" value="ATP SYNTHASE SUBUNIT B', CHLOROPLASTIC"/>
    <property type="match status" value="1"/>
</dbReference>
<gene>
    <name evidence="12" type="primary">atpF</name>
    <name evidence="15" type="ORF">EDC18_10952</name>
</gene>
<keyword evidence="9 12" id="KW-0066">ATP synthesis</keyword>
<dbReference type="CDD" id="cd06503">
    <property type="entry name" value="ATP-synt_Fo_b"/>
    <property type="match status" value="1"/>
</dbReference>
<dbReference type="GO" id="GO:0012505">
    <property type="term" value="C:endomembrane system"/>
    <property type="evidence" value="ECO:0007669"/>
    <property type="project" value="UniProtKB-SubCell"/>
</dbReference>
<comment type="caution">
    <text evidence="15">The sequence shown here is derived from an EMBL/GenBank/DDBJ whole genome shotgun (WGS) entry which is preliminary data.</text>
</comment>
<proteinExistence type="inferred from homology"/>
<dbReference type="InterPro" id="IPR050059">
    <property type="entry name" value="ATP_synthase_B_chain"/>
</dbReference>
<evidence type="ECO:0000256" key="12">
    <source>
        <dbReference type="HAMAP-Rule" id="MF_01398"/>
    </source>
</evidence>
<dbReference type="InterPro" id="IPR002146">
    <property type="entry name" value="ATP_synth_b/b'su_bac/chlpt"/>
</dbReference>
<dbReference type="InterPro" id="IPR028987">
    <property type="entry name" value="ATP_synth_B-like_membr_sf"/>
</dbReference>
<comment type="subcellular location">
    <subcellularLocation>
        <location evidence="12">Cell membrane</location>
        <topology evidence="12">Single-pass membrane protein</topology>
    </subcellularLocation>
    <subcellularLocation>
        <location evidence="11">Endomembrane system</location>
        <topology evidence="11">Single-pass membrane protein</topology>
    </subcellularLocation>
</comment>
<organism evidence="15 16">
    <name type="scientific">Natranaerovirga pectinivora</name>
    <dbReference type="NCBI Taxonomy" id="682400"/>
    <lineage>
        <taxon>Bacteria</taxon>
        <taxon>Bacillati</taxon>
        <taxon>Bacillota</taxon>
        <taxon>Clostridia</taxon>
        <taxon>Lachnospirales</taxon>
        <taxon>Natranaerovirgaceae</taxon>
        <taxon>Natranaerovirga</taxon>
    </lineage>
</organism>
<dbReference type="Proteomes" id="UP000294902">
    <property type="component" value="Unassembled WGS sequence"/>
</dbReference>
<dbReference type="GO" id="GO:0046933">
    <property type="term" value="F:proton-transporting ATP synthase activity, rotational mechanism"/>
    <property type="evidence" value="ECO:0007669"/>
    <property type="project" value="UniProtKB-UniRule"/>
</dbReference>
<dbReference type="AlphaFoldDB" id="A0A4V2UZW9"/>
<dbReference type="HAMAP" id="MF_01398">
    <property type="entry name" value="ATP_synth_b_bprime"/>
    <property type="match status" value="1"/>
</dbReference>
<evidence type="ECO:0000256" key="10">
    <source>
        <dbReference type="ARBA" id="ARBA00025198"/>
    </source>
</evidence>
<evidence type="ECO:0000256" key="8">
    <source>
        <dbReference type="ARBA" id="ARBA00023136"/>
    </source>
</evidence>
<keyword evidence="7 12" id="KW-0406">Ion transport</keyword>
<feature type="transmembrane region" description="Helical" evidence="12">
    <location>
        <begin position="12"/>
        <end position="34"/>
    </location>
</feature>
<dbReference type="GO" id="GO:0005886">
    <property type="term" value="C:plasma membrane"/>
    <property type="evidence" value="ECO:0007669"/>
    <property type="project" value="UniProtKB-SubCell"/>
</dbReference>
<evidence type="ECO:0000256" key="5">
    <source>
        <dbReference type="ARBA" id="ARBA00022781"/>
    </source>
</evidence>
<comment type="function">
    <text evidence="12">Component of the F(0) channel, it forms part of the peripheral stalk, linking F(1) to F(0).</text>
</comment>
<keyword evidence="12" id="KW-1003">Cell membrane</keyword>
<sequence>MGRLFGFDAQLLMDTVVMVITMFILFFAMSYLLFEPVRSFMEKRAEKIRNDIEEATKQKNDAASLKNQYEEKLRNIEKEADVILSQARKKALSREDEIIQGANEEAKRIIERANLEISREKEKVKEDIKTEMIEIAAILAEKFISASINESEQNKLIEETLNEMGDKTWLN</sequence>
<keyword evidence="6 12" id="KW-1133">Transmembrane helix</keyword>
<keyword evidence="2 12" id="KW-0813">Transport</keyword>
<dbReference type="GO" id="GO:0046961">
    <property type="term" value="F:proton-transporting ATPase activity, rotational mechanism"/>
    <property type="evidence" value="ECO:0007669"/>
    <property type="project" value="TreeGrafter"/>
</dbReference>
<evidence type="ECO:0000313" key="15">
    <source>
        <dbReference type="EMBL" id="TCT13089.1"/>
    </source>
</evidence>
<protein>
    <recommendedName>
        <fullName evidence="12">ATP synthase subunit b</fullName>
    </recommendedName>
    <alternativeName>
        <fullName evidence="12">ATP synthase F(0) sector subunit b</fullName>
    </alternativeName>
    <alternativeName>
        <fullName evidence="12">ATPase subunit I</fullName>
    </alternativeName>
    <alternativeName>
        <fullName evidence="12">F-type ATPase subunit b</fullName>
        <shortName evidence="12">F-ATPase subunit b</shortName>
    </alternativeName>
</protein>
<evidence type="ECO:0000256" key="1">
    <source>
        <dbReference type="ARBA" id="ARBA00005513"/>
    </source>
</evidence>
<dbReference type="GO" id="GO:0045259">
    <property type="term" value="C:proton-transporting ATP synthase complex"/>
    <property type="evidence" value="ECO:0007669"/>
    <property type="project" value="UniProtKB-KW"/>
</dbReference>
<dbReference type="PANTHER" id="PTHR33445:SF2">
    <property type="entry name" value="ATP SYNTHASE SUBUNIT B', CHLOROPLASTIC"/>
    <property type="match status" value="1"/>
</dbReference>
<keyword evidence="5 12" id="KW-0375">Hydrogen ion transport</keyword>
<evidence type="ECO:0000256" key="2">
    <source>
        <dbReference type="ARBA" id="ARBA00022448"/>
    </source>
</evidence>
<dbReference type="OrthoDB" id="1766706at2"/>
<dbReference type="RefSeq" id="WP_132253394.1">
    <property type="nucleotide sequence ID" value="NZ_SMAL01000009.1"/>
</dbReference>
<dbReference type="InterPro" id="IPR005864">
    <property type="entry name" value="ATP_synth_F0_bsu_bac"/>
</dbReference>
<dbReference type="EMBL" id="SMAL01000009">
    <property type="protein sequence ID" value="TCT13089.1"/>
    <property type="molecule type" value="Genomic_DNA"/>
</dbReference>
<evidence type="ECO:0000256" key="11">
    <source>
        <dbReference type="ARBA" id="ARBA00037847"/>
    </source>
</evidence>
<evidence type="ECO:0000313" key="16">
    <source>
        <dbReference type="Proteomes" id="UP000294902"/>
    </source>
</evidence>
<dbReference type="Gene3D" id="1.20.5.620">
    <property type="entry name" value="F1F0 ATP synthase subunit B, membrane domain"/>
    <property type="match status" value="1"/>
</dbReference>
<evidence type="ECO:0000256" key="14">
    <source>
        <dbReference type="SAM" id="Coils"/>
    </source>
</evidence>
<evidence type="ECO:0000256" key="4">
    <source>
        <dbReference type="ARBA" id="ARBA00022692"/>
    </source>
</evidence>
<keyword evidence="16" id="KW-1185">Reference proteome</keyword>